<organism evidence="2 3">
    <name type="scientific">Allomyces macrogynus (strain ATCC 38327)</name>
    <name type="common">Allomyces javanicus var. macrogynus</name>
    <dbReference type="NCBI Taxonomy" id="578462"/>
    <lineage>
        <taxon>Eukaryota</taxon>
        <taxon>Fungi</taxon>
        <taxon>Fungi incertae sedis</taxon>
        <taxon>Blastocladiomycota</taxon>
        <taxon>Blastocladiomycetes</taxon>
        <taxon>Blastocladiales</taxon>
        <taxon>Blastocladiaceae</taxon>
        <taxon>Allomyces</taxon>
    </lineage>
</organism>
<evidence type="ECO:0008006" key="4">
    <source>
        <dbReference type="Google" id="ProtNLM"/>
    </source>
</evidence>
<reference evidence="2 3" key="1">
    <citation type="submission" date="2009-11" db="EMBL/GenBank/DDBJ databases">
        <title>Annotation of Allomyces macrogynus ATCC 38327.</title>
        <authorList>
            <consortium name="The Broad Institute Genome Sequencing Platform"/>
            <person name="Russ C."/>
            <person name="Cuomo C."/>
            <person name="Burger G."/>
            <person name="Gray M.W."/>
            <person name="Holland P.W.H."/>
            <person name="King N."/>
            <person name="Lang F.B.F."/>
            <person name="Roger A.J."/>
            <person name="Ruiz-Trillo I."/>
            <person name="Young S.K."/>
            <person name="Zeng Q."/>
            <person name="Gargeya S."/>
            <person name="Fitzgerald M."/>
            <person name="Haas B."/>
            <person name="Abouelleil A."/>
            <person name="Alvarado L."/>
            <person name="Arachchi H.M."/>
            <person name="Berlin A."/>
            <person name="Chapman S.B."/>
            <person name="Gearin G."/>
            <person name="Goldberg J."/>
            <person name="Griggs A."/>
            <person name="Gujja S."/>
            <person name="Hansen M."/>
            <person name="Heiman D."/>
            <person name="Howarth C."/>
            <person name="Larimer J."/>
            <person name="Lui A."/>
            <person name="MacDonald P.J.P."/>
            <person name="McCowen C."/>
            <person name="Montmayeur A."/>
            <person name="Murphy C."/>
            <person name="Neiman D."/>
            <person name="Pearson M."/>
            <person name="Priest M."/>
            <person name="Roberts A."/>
            <person name="Saif S."/>
            <person name="Shea T."/>
            <person name="Sisk P."/>
            <person name="Stolte C."/>
            <person name="Sykes S."/>
            <person name="Wortman J."/>
            <person name="Nusbaum C."/>
            <person name="Birren B."/>
        </authorList>
    </citation>
    <scope>NUCLEOTIDE SEQUENCE [LARGE SCALE GENOMIC DNA]</scope>
    <source>
        <strain evidence="2 3">ATCC 38327</strain>
    </source>
</reference>
<sequence>MKTAPFSCHVDMSSNPCPVPPRSSSSPTSLAELPTDIWRQIVARILDSDDKLTLAGRLPISSSTAPTLVALSRTCPVLKHVVDAMLKWRLNMNLTASRMIRDEAPGGAGGDLYVGVAPEGKISLTPELPVVGVTRRMDFAGLAPSICSNATTTLVRVPKLDLTEQGATRLEGNEL</sequence>
<protein>
    <recommendedName>
        <fullName evidence="4">F-box domain-containing protein</fullName>
    </recommendedName>
</protein>
<evidence type="ECO:0000256" key="1">
    <source>
        <dbReference type="SAM" id="MobiDB-lite"/>
    </source>
</evidence>
<keyword evidence="3" id="KW-1185">Reference proteome</keyword>
<evidence type="ECO:0000313" key="3">
    <source>
        <dbReference type="Proteomes" id="UP000054350"/>
    </source>
</evidence>
<feature type="region of interest" description="Disordered" evidence="1">
    <location>
        <begin position="1"/>
        <end position="30"/>
    </location>
</feature>
<accession>A0A0L0SVP6</accession>
<reference evidence="3" key="2">
    <citation type="submission" date="2009-11" db="EMBL/GenBank/DDBJ databases">
        <title>The Genome Sequence of Allomyces macrogynus strain ATCC 38327.</title>
        <authorList>
            <consortium name="The Broad Institute Genome Sequencing Platform"/>
            <person name="Russ C."/>
            <person name="Cuomo C."/>
            <person name="Shea T."/>
            <person name="Young S.K."/>
            <person name="Zeng Q."/>
            <person name="Koehrsen M."/>
            <person name="Haas B."/>
            <person name="Borodovsky M."/>
            <person name="Guigo R."/>
            <person name="Alvarado L."/>
            <person name="Berlin A."/>
            <person name="Borenstein D."/>
            <person name="Chen Z."/>
            <person name="Engels R."/>
            <person name="Freedman E."/>
            <person name="Gellesch M."/>
            <person name="Goldberg J."/>
            <person name="Griggs A."/>
            <person name="Gujja S."/>
            <person name="Heiman D."/>
            <person name="Hepburn T."/>
            <person name="Howarth C."/>
            <person name="Jen D."/>
            <person name="Larson L."/>
            <person name="Lewis B."/>
            <person name="Mehta T."/>
            <person name="Park D."/>
            <person name="Pearson M."/>
            <person name="Roberts A."/>
            <person name="Saif S."/>
            <person name="Shenoy N."/>
            <person name="Sisk P."/>
            <person name="Stolte C."/>
            <person name="Sykes S."/>
            <person name="Walk T."/>
            <person name="White J."/>
            <person name="Yandava C."/>
            <person name="Burger G."/>
            <person name="Gray M.W."/>
            <person name="Holland P.W.H."/>
            <person name="King N."/>
            <person name="Lang F.B.F."/>
            <person name="Roger A.J."/>
            <person name="Ruiz-Trillo I."/>
            <person name="Lander E."/>
            <person name="Nusbaum C."/>
        </authorList>
    </citation>
    <scope>NUCLEOTIDE SEQUENCE [LARGE SCALE GENOMIC DNA]</scope>
    <source>
        <strain evidence="3">ATCC 38327</strain>
    </source>
</reference>
<evidence type="ECO:0000313" key="2">
    <source>
        <dbReference type="EMBL" id="KNE66531.1"/>
    </source>
</evidence>
<proteinExistence type="predicted"/>
<name>A0A0L0SVP6_ALLM3</name>
<dbReference type="AlphaFoldDB" id="A0A0L0SVP6"/>
<dbReference type="VEuPathDB" id="FungiDB:AMAG_19590"/>
<dbReference type="EMBL" id="GG745350">
    <property type="protein sequence ID" value="KNE66531.1"/>
    <property type="molecule type" value="Genomic_DNA"/>
</dbReference>
<gene>
    <name evidence="2" type="ORF">AMAG_19590</name>
</gene>
<dbReference type="Proteomes" id="UP000054350">
    <property type="component" value="Unassembled WGS sequence"/>
</dbReference>